<accession>A0A1T4VIB2</accession>
<evidence type="ECO:0000313" key="1">
    <source>
        <dbReference type="EMBL" id="SKA64311.1"/>
    </source>
</evidence>
<name>A0A1T4VIB2_9GAMM</name>
<evidence type="ECO:0000313" key="2">
    <source>
        <dbReference type="Proteomes" id="UP000242432"/>
    </source>
</evidence>
<dbReference type="EMBL" id="FUXX01000025">
    <property type="protein sequence ID" value="SKA64311.1"/>
    <property type="molecule type" value="Genomic_DNA"/>
</dbReference>
<keyword evidence="2" id="KW-1185">Reference proteome</keyword>
<dbReference type="RefSeq" id="WP_143675629.1">
    <property type="nucleotide sequence ID" value="NZ_FUXX01000025.1"/>
</dbReference>
<dbReference type="AlphaFoldDB" id="A0A1T4VIB2"/>
<organism evidence="1 2">
    <name type="scientific">Succinivibrio dextrinosolvens DSM 3072</name>
    <dbReference type="NCBI Taxonomy" id="1123324"/>
    <lineage>
        <taxon>Bacteria</taxon>
        <taxon>Pseudomonadati</taxon>
        <taxon>Pseudomonadota</taxon>
        <taxon>Gammaproteobacteria</taxon>
        <taxon>Aeromonadales</taxon>
        <taxon>Succinivibrionaceae</taxon>
        <taxon>Succinivibrio</taxon>
    </lineage>
</organism>
<dbReference type="Proteomes" id="UP000242432">
    <property type="component" value="Unassembled WGS sequence"/>
</dbReference>
<dbReference type="Pfam" id="PF14253">
    <property type="entry name" value="AbiH"/>
    <property type="match status" value="1"/>
</dbReference>
<sequence length="423" mass="49604">MNDILIVGNGYDLAKGLNTRFSDFFLPIVRQYVIWLENEFNNQNLAPDIQKYCYVLKQKIPHLPDFVVKNEDEFFNNIFIQIVLNKFFPIVNLLNSVLSINDQLFDATVSTVLSEGIAYSPYYDNKDINFIVTNIREVCSLLQDNIISSDIFWLDIESLIKDIVTDNLTKYPVNSDININWNLLYETVNRIESKTNLTKNKTEDLKKYKHVSLSECLLGLDMFKELFCEYLEIEENKYKSGKSKEIYLKDKFSHVISLNYTSTFMNSLKSSVPYKRQEDRICYVHGDRVSKNIVIGTESFYFEENSRSETNIEKIPFFKFFQKVLNKTDDKYLQWLVEDEFSLTFFGFSFSQNDFDFIRELIIYDDGNSSSTNHGQVRKELKSIIIYCKTEKDKFHYLVNLAACLGKKHLSSIKGILHFEPIK</sequence>
<protein>
    <submittedName>
        <fullName evidence="1">Bacteriophage abortive infection AbiH</fullName>
    </submittedName>
</protein>
<proteinExistence type="predicted"/>
<reference evidence="2" key="1">
    <citation type="submission" date="2017-02" db="EMBL/GenBank/DDBJ databases">
        <authorList>
            <person name="Varghese N."/>
            <person name="Submissions S."/>
        </authorList>
    </citation>
    <scope>NUCLEOTIDE SEQUENCE [LARGE SCALE GENOMIC DNA]</scope>
    <source>
        <strain evidence="2">DSM 3072</strain>
    </source>
</reference>
<gene>
    <name evidence="1" type="ORF">SAMN02745213_01517</name>
</gene>
<dbReference type="InterPro" id="IPR025935">
    <property type="entry name" value="AbiH"/>
</dbReference>